<keyword evidence="7" id="KW-0067">ATP-binding</keyword>
<dbReference type="FunFam" id="3.40.50.300:FF:000007">
    <property type="entry name" value="Pre-mRNA-splicing factor ATP-dependent RNA helicase"/>
    <property type="match status" value="1"/>
</dbReference>
<keyword evidence="6" id="KW-0347">Helicase</keyword>
<name>A0A8X7Z5Q4_POPTO</name>
<accession>A0A8X7Z5Q4</accession>
<evidence type="ECO:0000313" key="13">
    <source>
        <dbReference type="Proteomes" id="UP000886885"/>
    </source>
</evidence>
<evidence type="ECO:0000256" key="4">
    <source>
        <dbReference type="ARBA" id="ARBA00022741"/>
    </source>
</evidence>
<keyword evidence="13" id="KW-1185">Reference proteome</keyword>
<dbReference type="Proteomes" id="UP000886885">
    <property type="component" value="Chromosome 8A"/>
</dbReference>
<dbReference type="GO" id="GO:0003725">
    <property type="term" value="F:double-stranded RNA binding"/>
    <property type="evidence" value="ECO:0007669"/>
    <property type="project" value="TreeGrafter"/>
</dbReference>
<dbReference type="GO" id="GO:0006397">
    <property type="term" value="P:mRNA processing"/>
    <property type="evidence" value="ECO:0007669"/>
    <property type="project" value="UniProtKB-KW"/>
</dbReference>
<dbReference type="InterPro" id="IPR007502">
    <property type="entry name" value="Helicase-assoc_dom"/>
</dbReference>
<dbReference type="PANTHER" id="PTHR18934:SF118">
    <property type="entry name" value="ATP-DEPENDENT RNA HELICASE DHX33"/>
    <property type="match status" value="1"/>
</dbReference>
<dbReference type="GO" id="GO:0005524">
    <property type="term" value="F:ATP binding"/>
    <property type="evidence" value="ECO:0007669"/>
    <property type="project" value="UniProtKB-KW"/>
</dbReference>
<protein>
    <recommendedName>
        <fullName evidence="1">RNA helicase</fullName>
        <ecNumber evidence="1">3.6.4.13</ecNumber>
    </recommendedName>
</protein>
<organism evidence="12 13">
    <name type="scientific">Populus tomentosa</name>
    <name type="common">Chinese white poplar</name>
    <dbReference type="NCBI Taxonomy" id="118781"/>
    <lineage>
        <taxon>Eukaryota</taxon>
        <taxon>Viridiplantae</taxon>
        <taxon>Streptophyta</taxon>
        <taxon>Embryophyta</taxon>
        <taxon>Tracheophyta</taxon>
        <taxon>Spermatophyta</taxon>
        <taxon>Magnoliopsida</taxon>
        <taxon>eudicotyledons</taxon>
        <taxon>Gunneridae</taxon>
        <taxon>Pentapetalae</taxon>
        <taxon>rosids</taxon>
        <taxon>fabids</taxon>
        <taxon>Malpighiales</taxon>
        <taxon>Salicaceae</taxon>
        <taxon>Saliceae</taxon>
        <taxon>Populus</taxon>
    </lineage>
</organism>
<feature type="domain" description="Helicase C-terminal" evidence="11">
    <location>
        <begin position="433"/>
        <end position="607"/>
    </location>
</feature>
<dbReference type="Pfam" id="PF00271">
    <property type="entry name" value="Helicase_C"/>
    <property type="match status" value="1"/>
</dbReference>
<dbReference type="CDD" id="cd18791">
    <property type="entry name" value="SF2_C_RHA"/>
    <property type="match status" value="1"/>
</dbReference>
<dbReference type="GO" id="GO:0003724">
    <property type="term" value="F:RNA helicase activity"/>
    <property type="evidence" value="ECO:0007669"/>
    <property type="project" value="UniProtKB-EC"/>
</dbReference>
<evidence type="ECO:0000256" key="7">
    <source>
        <dbReference type="ARBA" id="ARBA00022840"/>
    </source>
</evidence>
<dbReference type="PROSITE" id="PS51194">
    <property type="entry name" value="HELICASE_CTER"/>
    <property type="match status" value="1"/>
</dbReference>
<dbReference type="SMART" id="SM00847">
    <property type="entry name" value="HA2"/>
    <property type="match status" value="1"/>
</dbReference>
<evidence type="ECO:0000256" key="6">
    <source>
        <dbReference type="ARBA" id="ARBA00022806"/>
    </source>
</evidence>
<keyword evidence="8" id="KW-0508">mRNA splicing</keyword>
<proteinExistence type="predicted"/>
<dbReference type="PROSITE" id="PS51192">
    <property type="entry name" value="HELICASE_ATP_BIND_1"/>
    <property type="match status" value="1"/>
</dbReference>
<dbReference type="InterPro" id="IPR014001">
    <property type="entry name" value="Helicase_ATP-bd"/>
</dbReference>
<keyword evidence="5" id="KW-0378">Hydrolase</keyword>
<evidence type="ECO:0000256" key="9">
    <source>
        <dbReference type="ARBA" id="ARBA00047984"/>
    </source>
</evidence>
<keyword evidence="3" id="KW-0747">Spliceosome</keyword>
<sequence length="897" mass="99738">MCGIALIVHRLIIIHSHNPPEALVSLSVDDLKPALRRRGPDSLGSKKVILQHHNKNLSSGEDRELVSVVIEDGEILGGIHEESGRNDGEVAMQTLAKCCSCDPDGHGGTCYIAGHGFSIVPTVEMPSMEQNGPRNTTQTRKQKPVLKLCNQPRCAADAISRREILKKQRESLPIASVKERLVQEVKNHDVLIIVGETGSGKTTQLPQFLFNAGFCPNGKVIGITQPRRVAAVTVAKRVAEECGVELGLKVGYSIRFDDKTSSSTRIKYMTDGLLLRVRVKGASCCVLLIADTGSFCHVKGEALLDPYLSRYSVIIVDEAHERTVHTDVLLGLLKNVQRARLKSVIDHAVVNNKKASNGITKENEKGAECTNFLKQCQRKFPPLKLIIMSASLDARLFSEYFGGARAVHVEGRQHHVDIFYTLHAETDYVDAALITVFQIHLEEGPGDILVFLTGQEEIEGVERLVQEQLQKLPEESRKLLTAPIFSSLPSEQQMRVFMPAPAGHRKVILATNIAETSVTIPGVKYVIDPGFIKARSYDPVKGMESLIIIPTSKAQALQRSGRAGREGPGKCFRLYPESEFEKLEDSTKPEIKRCNLSNVILQLKALGVDDIIGFDFLEKPSRAAIQKSLEELFLLGALTDDCKLSDPVGHQMARLPLDPIYSKALILASQFNCLEEMLIAVSMLSVESIFYNPREKSEEAKTAKKCFASPDGDHLTLINVYRAAGELLQKRRMELGIEKNEKNIKGKNEKILRKWCRENFINSRSLRHACDIHRLFTPSTSSFPLEVIFHCSQIRGHVEQMGLPISSCGDDTLQFRRCLAASFFLNAALKQPEGTYRALASGQVVQIHPTSVLHQSKVECVIFDELVQTSQKYIRNTTRIDYLWLTELAPHYYAMQG</sequence>
<evidence type="ECO:0000256" key="3">
    <source>
        <dbReference type="ARBA" id="ARBA00022728"/>
    </source>
</evidence>
<gene>
    <name evidence="12" type="ORF">POTOM_029720</name>
</gene>
<evidence type="ECO:0000259" key="11">
    <source>
        <dbReference type="PROSITE" id="PS51194"/>
    </source>
</evidence>
<dbReference type="FunFam" id="3.40.50.300:FF:005418">
    <property type="entry name" value="Uncharacterized protein"/>
    <property type="match status" value="1"/>
</dbReference>
<keyword evidence="4" id="KW-0547">Nucleotide-binding</keyword>
<evidence type="ECO:0000259" key="10">
    <source>
        <dbReference type="PROSITE" id="PS51192"/>
    </source>
</evidence>
<dbReference type="CDD" id="cd17978">
    <property type="entry name" value="DEXHc_DHX33"/>
    <property type="match status" value="1"/>
</dbReference>
<dbReference type="InterPro" id="IPR001650">
    <property type="entry name" value="Helicase_C-like"/>
</dbReference>
<dbReference type="Pfam" id="PF21010">
    <property type="entry name" value="HA2_C"/>
    <property type="match status" value="1"/>
</dbReference>
<reference evidence="12" key="1">
    <citation type="journal article" date="2020" name="bioRxiv">
        <title>Hybrid origin of Populus tomentosa Carr. identified through genome sequencing and phylogenomic analysis.</title>
        <authorList>
            <person name="An X."/>
            <person name="Gao K."/>
            <person name="Chen Z."/>
            <person name="Li J."/>
            <person name="Yang X."/>
            <person name="Yang X."/>
            <person name="Zhou J."/>
            <person name="Guo T."/>
            <person name="Zhao T."/>
            <person name="Huang S."/>
            <person name="Miao D."/>
            <person name="Khan W.U."/>
            <person name="Rao P."/>
            <person name="Ye M."/>
            <person name="Lei B."/>
            <person name="Liao W."/>
            <person name="Wang J."/>
            <person name="Ji L."/>
            <person name="Li Y."/>
            <person name="Guo B."/>
            <person name="Mustafa N.S."/>
            <person name="Li S."/>
            <person name="Yun Q."/>
            <person name="Keller S.R."/>
            <person name="Mao J."/>
            <person name="Zhang R."/>
            <person name="Strauss S.H."/>
        </authorList>
    </citation>
    <scope>NUCLEOTIDE SEQUENCE</scope>
    <source>
        <strain evidence="12">GM15</strain>
        <tissue evidence="12">Leaf</tissue>
    </source>
</reference>
<dbReference type="EC" id="3.6.4.13" evidence="1"/>
<feature type="domain" description="Helicase ATP-binding" evidence="10">
    <location>
        <begin position="182"/>
        <end position="410"/>
    </location>
</feature>
<dbReference type="GO" id="GO:0005681">
    <property type="term" value="C:spliceosomal complex"/>
    <property type="evidence" value="ECO:0007669"/>
    <property type="project" value="UniProtKB-KW"/>
</dbReference>
<evidence type="ECO:0000256" key="5">
    <source>
        <dbReference type="ARBA" id="ARBA00022801"/>
    </source>
</evidence>
<dbReference type="SMART" id="SM00487">
    <property type="entry name" value="DEXDc"/>
    <property type="match status" value="1"/>
</dbReference>
<dbReference type="Pfam" id="PF04408">
    <property type="entry name" value="WHD_HA2"/>
    <property type="match status" value="1"/>
</dbReference>
<dbReference type="SMART" id="SM00490">
    <property type="entry name" value="HELICc"/>
    <property type="match status" value="1"/>
</dbReference>
<evidence type="ECO:0000313" key="12">
    <source>
        <dbReference type="EMBL" id="KAG6765668.1"/>
    </source>
</evidence>
<dbReference type="InterPro" id="IPR002464">
    <property type="entry name" value="DNA/RNA_helicase_DEAH_CS"/>
</dbReference>
<dbReference type="GO" id="GO:0005730">
    <property type="term" value="C:nucleolus"/>
    <property type="evidence" value="ECO:0007669"/>
    <property type="project" value="TreeGrafter"/>
</dbReference>
<evidence type="ECO:0000256" key="2">
    <source>
        <dbReference type="ARBA" id="ARBA00022664"/>
    </source>
</evidence>
<dbReference type="InterPro" id="IPR048333">
    <property type="entry name" value="HA2_WH"/>
</dbReference>
<dbReference type="Pfam" id="PF07717">
    <property type="entry name" value="OB_NTP_bind"/>
    <property type="match status" value="1"/>
</dbReference>
<evidence type="ECO:0000256" key="1">
    <source>
        <dbReference type="ARBA" id="ARBA00012552"/>
    </source>
</evidence>
<dbReference type="GO" id="GO:0045943">
    <property type="term" value="P:positive regulation of transcription by RNA polymerase I"/>
    <property type="evidence" value="ECO:0007669"/>
    <property type="project" value="TreeGrafter"/>
</dbReference>
<dbReference type="AlphaFoldDB" id="A0A8X7Z5Q4"/>
<keyword evidence="2" id="KW-0507">mRNA processing</keyword>
<dbReference type="PROSITE" id="PS00690">
    <property type="entry name" value="DEAH_ATP_HELICASE"/>
    <property type="match status" value="1"/>
</dbReference>
<comment type="catalytic activity">
    <reaction evidence="9">
        <text>ATP + H2O = ADP + phosphate + H(+)</text>
        <dbReference type="Rhea" id="RHEA:13065"/>
        <dbReference type="ChEBI" id="CHEBI:15377"/>
        <dbReference type="ChEBI" id="CHEBI:15378"/>
        <dbReference type="ChEBI" id="CHEBI:30616"/>
        <dbReference type="ChEBI" id="CHEBI:43474"/>
        <dbReference type="ChEBI" id="CHEBI:456216"/>
        <dbReference type="EC" id="3.6.4.13"/>
    </reaction>
</comment>
<dbReference type="OrthoDB" id="10253254at2759"/>
<dbReference type="PANTHER" id="PTHR18934">
    <property type="entry name" value="ATP-DEPENDENT RNA HELICASE"/>
    <property type="match status" value="1"/>
</dbReference>
<dbReference type="EMBL" id="JAAWWB010000015">
    <property type="protein sequence ID" value="KAG6765668.1"/>
    <property type="molecule type" value="Genomic_DNA"/>
</dbReference>
<comment type="caution">
    <text evidence="12">The sequence shown here is derived from an EMBL/GenBank/DDBJ whole genome shotgun (WGS) entry which is preliminary data.</text>
</comment>
<dbReference type="GO" id="GO:0008380">
    <property type="term" value="P:RNA splicing"/>
    <property type="evidence" value="ECO:0007669"/>
    <property type="project" value="UniProtKB-KW"/>
</dbReference>
<dbReference type="GO" id="GO:0016787">
    <property type="term" value="F:hydrolase activity"/>
    <property type="evidence" value="ECO:0007669"/>
    <property type="project" value="UniProtKB-KW"/>
</dbReference>
<evidence type="ECO:0000256" key="8">
    <source>
        <dbReference type="ARBA" id="ARBA00023187"/>
    </source>
</evidence>
<dbReference type="InterPro" id="IPR011709">
    <property type="entry name" value="DEAD-box_helicase_OB_fold"/>
</dbReference>